<accession>A0ABS8RVX2</accession>
<name>A0ABS8RVX2_DATST</name>
<organism evidence="1 2">
    <name type="scientific">Datura stramonium</name>
    <name type="common">Jimsonweed</name>
    <name type="synonym">Common thornapple</name>
    <dbReference type="NCBI Taxonomy" id="4076"/>
    <lineage>
        <taxon>Eukaryota</taxon>
        <taxon>Viridiplantae</taxon>
        <taxon>Streptophyta</taxon>
        <taxon>Embryophyta</taxon>
        <taxon>Tracheophyta</taxon>
        <taxon>Spermatophyta</taxon>
        <taxon>Magnoliopsida</taxon>
        <taxon>eudicotyledons</taxon>
        <taxon>Gunneridae</taxon>
        <taxon>Pentapetalae</taxon>
        <taxon>asterids</taxon>
        <taxon>lamiids</taxon>
        <taxon>Solanales</taxon>
        <taxon>Solanaceae</taxon>
        <taxon>Solanoideae</taxon>
        <taxon>Datureae</taxon>
        <taxon>Datura</taxon>
    </lineage>
</organism>
<dbReference type="EMBL" id="JACEIK010000147">
    <property type="protein sequence ID" value="MCD7450872.1"/>
    <property type="molecule type" value="Genomic_DNA"/>
</dbReference>
<keyword evidence="2" id="KW-1185">Reference proteome</keyword>
<reference evidence="1 2" key="1">
    <citation type="journal article" date="2021" name="BMC Genomics">
        <title>Datura genome reveals duplications of psychoactive alkaloid biosynthetic genes and high mutation rate following tissue culture.</title>
        <authorList>
            <person name="Rajewski A."/>
            <person name="Carter-House D."/>
            <person name="Stajich J."/>
            <person name="Litt A."/>
        </authorList>
    </citation>
    <scope>NUCLEOTIDE SEQUENCE [LARGE SCALE GENOMIC DNA]</scope>
    <source>
        <strain evidence="1">AR-01</strain>
    </source>
</reference>
<sequence length="219" mass="24559">MATLATGQPPPTMADQHPIDAPIIMLSPTKPSSTILNITNILNVNSLNNVKLCPTDLPRISYKPITMLHDNSQFTPKEETTMAIDWISFLNLSPTYFVKERLFSLATIIKMRQSCKGMVLLYIIANVPDKVRMDKEDESTGSITTIKIGMQLQPSKASNQNNKKKSDDKGDQIMYLNQHVALYNEKPQKMIRESNDDGGKLEGRNKVKEAIIILVQSIQ</sequence>
<gene>
    <name evidence="1" type="ORF">HAX54_008846</name>
</gene>
<evidence type="ECO:0000313" key="2">
    <source>
        <dbReference type="Proteomes" id="UP000823775"/>
    </source>
</evidence>
<proteinExistence type="predicted"/>
<comment type="caution">
    <text evidence="1">The sequence shown here is derived from an EMBL/GenBank/DDBJ whole genome shotgun (WGS) entry which is preliminary data.</text>
</comment>
<evidence type="ECO:0000313" key="1">
    <source>
        <dbReference type="EMBL" id="MCD7450872.1"/>
    </source>
</evidence>
<protein>
    <submittedName>
        <fullName evidence="1">Uncharacterized protein</fullName>
    </submittedName>
</protein>
<dbReference type="Proteomes" id="UP000823775">
    <property type="component" value="Unassembled WGS sequence"/>
</dbReference>